<protein>
    <submittedName>
        <fullName evidence="2">Putative secreted protein</fullName>
    </submittedName>
</protein>
<dbReference type="AlphaFoldDB" id="A0A6B0U523"/>
<keyword evidence="1" id="KW-0732">Signal</keyword>
<evidence type="ECO:0000256" key="1">
    <source>
        <dbReference type="SAM" id="SignalP"/>
    </source>
</evidence>
<accession>A0A6B0U523</accession>
<dbReference type="EMBL" id="GIFC01001707">
    <property type="protein sequence ID" value="MXU83790.1"/>
    <property type="molecule type" value="Transcribed_RNA"/>
</dbReference>
<sequence length="77" mass="8991">MASTVTLQDLFSFILCSRALHVVAAKKRYCLSCYWCSDAGNFFLASKDCRVRRPCYLYFLAKDYTRPIWSLPQTCLY</sequence>
<evidence type="ECO:0000313" key="2">
    <source>
        <dbReference type="EMBL" id="MXU83790.1"/>
    </source>
</evidence>
<feature type="signal peptide" evidence="1">
    <location>
        <begin position="1"/>
        <end position="25"/>
    </location>
</feature>
<proteinExistence type="predicted"/>
<organism evidence="2">
    <name type="scientific">Ixodes ricinus</name>
    <name type="common">Common tick</name>
    <name type="synonym">Acarus ricinus</name>
    <dbReference type="NCBI Taxonomy" id="34613"/>
    <lineage>
        <taxon>Eukaryota</taxon>
        <taxon>Metazoa</taxon>
        <taxon>Ecdysozoa</taxon>
        <taxon>Arthropoda</taxon>
        <taxon>Chelicerata</taxon>
        <taxon>Arachnida</taxon>
        <taxon>Acari</taxon>
        <taxon>Parasitiformes</taxon>
        <taxon>Ixodida</taxon>
        <taxon>Ixodoidea</taxon>
        <taxon>Ixodidae</taxon>
        <taxon>Ixodinae</taxon>
        <taxon>Ixodes</taxon>
    </lineage>
</organism>
<name>A0A6B0U523_IXORI</name>
<reference evidence="2" key="1">
    <citation type="submission" date="2019-12" db="EMBL/GenBank/DDBJ databases">
        <title>An insight into the sialome of adult female Ixodes ricinus ticks feeding for 6 days.</title>
        <authorList>
            <person name="Perner J."/>
            <person name="Ribeiro J.M.C."/>
        </authorList>
    </citation>
    <scope>NUCLEOTIDE SEQUENCE</scope>
    <source>
        <strain evidence="2">Semi-engorged</strain>
        <tissue evidence="2">Salivary glands</tissue>
    </source>
</reference>
<feature type="chain" id="PRO_5025644768" evidence="1">
    <location>
        <begin position="26"/>
        <end position="77"/>
    </location>
</feature>